<gene>
    <name evidence="2" type="ORF">AVEN_193865_1</name>
</gene>
<dbReference type="AlphaFoldDB" id="A0A4Y2V5I5"/>
<dbReference type="InterPro" id="IPR025476">
    <property type="entry name" value="Helitron_helicase-like"/>
</dbReference>
<protein>
    <recommendedName>
        <fullName evidence="1">Helitron helicase-like domain-containing protein</fullName>
    </recommendedName>
</protein>
<evidence type="ECO:0000259" key="1">
    <source>
        <dbReference type="Pfam" id="PF14214"/>
    </source>
</evidence>
<dbReference type="EMBL" id="BGPR01043231">
    <property type="protein sequence ID" value="GBO19811.1"/>
    <property type="molecule type" value="Genomic_DNA"/>
</dbReference>
<evidence type="ECO:0000313" key="3">
    <source>
        <dbReference type="Proteomes" id="UP000499080"/>
    </source>
</evidence>
<keyword evidence="3" id="KW-1185">Reference proteome</keyword>
<dbReference type="Proteomes" id="UP000499080">
    <property type="component" value="Unassembled WGS sequence"/>
</dbReference>
<sequence length="148" mass="16770">MSIVRDFGKPDLFLSFTCIPKWNEIKDDFLGQNLYYRPDLVARAFDIEIKALIQDLIKKCRFILPMNATRKSSIFVKHSLSLWRMLHEELSKMETGNLNLECAVLPPVFVQASSTPRIAFVIASKIVRCSGFKITISLSPSSLSVSKS</sequence>
<proteinExistence type="predicted"/>
<organism evidence="2 3">
    <name type="scientific">Araneus ventricosus</name>
    <name type="common">Orbweaver spider</name>
    <name type="synonym">Epeira ventricosa</name>
    <dbReference type="NCBI Taxonomy" id="182803"/>
    <lineage>
        <taxon>Eukaryota</taxon>
        <taxon>Metazoa</taxon>
        <taxon>Ecdysozoa</taxon>
        <taxon>Arthropoda</taxon>
        <taxon>Chelicerata</taxon>
        <taxon>Arachnida</taxon>
        <taxon>Araneae</taxon>
        <taxon>Araneomorphae</taxon>
        <taxon>Entelegynae</taxon>
        <taxon>Araneoidea</taxon>
        <taxon>Araneidae</taxon>
        <taxon>Araneus</taxon>
    </lineage>
</organism>
<feature type="domain" description="Helitron helicase-like" evidence="1">
    <location>
        <begin position="1"/>
        <end position="60"/>
    </location>
</feature>
<reference evidence="2 3" key="1">
    <citation type="journal article" date="2019" name="Sci. Rep.">
        <title>Orb-weaving spider Araneus ventricosus genome elucidates the spidroin gene catalogue.</title>
        <authorList>
            <person name="Kono N."/>
            <person name="Nakamura H."/>
            <person name="Ohtoshi R."/>
            <person name="Moran D.A.P."/>
            <person name="Shinohara A."/>
            <person name="Yoshida Y."/>
            <person name="Fujiwara M."/>
            <person name="Mori M."/>
            <person name="Tomita M."/>
            <person name="Arakawa K."/>
        </authorList>
    </citation>
    <scope>NUCLEOTIDE SEQUENCE [LARGE SCALE GENOMIC DNA]</scope>
</reference>
<name>A0A4Y2V5I5_ARAVE</name>
<accession>A0A4Y2V5I5</accession>
<dbReference type="Pfam" id="PF14214">
    <property type="entry name" value="Helitron_like_N"/>
    <property type="match status" value="1"/>
</dbReference>
<comment type="caution">
    <text evidence="2">The sequence shown here is derived from an EMBL/GenBank/DDBJ whole genome shotgun (WGS) entry which is preliminary data.</text>
</comment>
<evidence type="ECO:0000313" key="2">
    <source>
        <dbReference type="EMBL" id="GBO19811.1"/>
    </source>
</evidence>